<reference evidence="2" key="1">
    <citation type="submission" date="2016-11" db="EMBL/GenBank/DDBJ databases">
        <authorList>
            <person name="Varghese N."/>
            <person name="Submissions S."/>
        </authorList>
    </citation>
    <scope>NUCLEOTIDE SEQUENCE [LARGE SCALE GENOMIC DNA]</scope>
    <source>
        <strain evidence="2">DSM 27370</strain>
    </source>
</reference>
<dbReference type="Gene3D" id="2.60.40.1930">
    <property type="match status" value="1"/>
</dbReference>
<sequence length="823" mass="94313">MKTQITLILSILFSSLIYGQTPQDSTTQKLYSFVKNINTFNHLYPQEKAYLHFDNTGYFLGETIWFKAYVVTASDLQPSDLSKVLYAEILTPEGQIMESKKLKLENGQAHADFMLKDSLYAGYYEVRAYTKSMLNFGEDVVFSRVFPVFDKPKQEGDYSTKTMTARSWKRIVNSVREPSPKYKALNMEFYPEGGNLIQGLSNKVAFRITGDQGEPVEATGVIQNSGGQEVTTFTTVHEGMGSFVLYPEAGIYTAVITYQGKEHKITLPVSQSEGYAMQVNNLDVENLTIQIDRTKTTESEPLGITFTCRGKAYVFDILEPTGNEPISLTIPKESLPTGVIQITLFNTSGRIFAERLAFVNHGITGYTTNTNIKTDYKPLSPVKIELELRDHQNHPIETTFSLSVRDSDSDIPTNYTGNLQTDLLLTSDLKGYINDPTYYFEEDDIRRKLSLDLLLMTQGWRRYDWQYMSGQKSFEVKYGIEKGLTIEGRVLSSVRKKEQEGIDVTMWILTPYQKGTCITDSQGRFNLLLDDFKGRQNLTLETRKKGKLQHSRILLDRLFIPESRYYSYQETILPVLSRSKEAAIINSTEPSLENTIDIEYASDITIKSHILKEAVVVEKKKKSLQETVLENAIEILDVQQKLDDVRDEADMETGDFLDFLDRYYPQQFRKSERDSTVTISYIYNNRPISTEFRLKGMKVPDIFSYVGMDNIERISISPLLFDEKGNNFVYVDIFPHDDMQRKKYKKGIRETTFQGYGNVSHFPSPDYSSVKLPDEKDFRRTLYWNPNVKTDMEGKASVDFYNNKVAKNIIIDIENIKGKEVVQ</sequence>
<protein>
    <recommendedName>
        <fullName evidence="3">MG2 domain-containing protein</fullName>
    </recommendedName>
</protein>
<dbReference type="STRING" id="1346286.SAMN05444362_102254"/>
<accession>A0A1M4WLD0</accession>
<organism evidence="1 2">
    <name type="scientific">Dysgonomonas macrotermitis</name>
    <dbReference type="NCBI Taxonomy" id="1346286"/>
    <lineage>
        <taxon>Bacteria</taxon>
        <taxon>Pseudomonadati</taxon>
        <taxon>Bacteroidota</taxon>
        <taxon>Bacteroidia</taxon>
        <taxon>Bacteroidales</taxon>
        <taxon>Dysgonomonadaceae</taxon>
        <taxon>Dysgonomonas</taxon>
    </lineage>
</organism>
<gene>
    <name evidence="1" type="ORF">SAMN05444362_102254</name>
</gene>
<dbReference type="RefSeq" id="WP_062176349.1">
    <property type="nucleotide sequence ID" value="NZ_BBXL01000002.1"/>
</dbReference>
<dbReference type="AlphaFoldDB" id="A0A1M4WLD0"/>
<keyword evidence="2" id="KW-1185">Reference proteome</keyword>
<dbReference type="OrthoDB" id="679547at2"/>
<evidence type="ECO:0000313" key="1">
    <source>
        <dbReference type="EMBL" id="SHE82005.1"/>
    </source>
</evidence>
<name>A0A1M4WLD0_9BACT</name>
<dbReference type="Proteomes" id="UP000184480">
    <property type="component" value="Unassembled WGS sequence"/>
</dbReference>
<evidence type="ECO:0000313" key="2">
    <source>
        <dbReference type="Proteomes" id="UP000184480"/>
    </source>
</evidence>
<proteinExistence type="predicted"/>
<evidence type="ECO:0008006" key="3">
    <source>
        <dbReference type="Google" id="ProtNLM"/>
    </source>
</evidence>
<dbReference type="EMBL" id="FQUC01000002">
    <property type="protein sequence ID" value="SHE82005.1"/>
    <property type="molecule type" value="Genomic_DNA"/>
</dbReference>